<dbReference type="InterPro" id="IPR023346">
    <property type="entry name" value="Lysozyme-like_dom_sf"/>
</dbReference>
<dbReference type="EMBL" id="CAEZVN010000001">
    <property type="protein sequence ID" value="CAB4623233.1"/>
    <property type="molecule type" value="Genomic_DNA"/>
</dbReference>
<evidence type="ECO:0000313" key="2">
    <source>
        <dbReference type="EMBL" id="CAB4623233.1"/>
    </source>
</evidence>
<keyword evidence="1" id="KW-0812">Transmembrane</keyword>
<keyword evidence="1" id="KW-0472">Membrane</keyword>
<keyword evidence="1" id="KW-1133">Transmembrane helix</keyword>
<protein>
    <submittedName>
        <fullName evidence="2">Unannotated protein</fullName>
    </submittedName>
</protein>
<dbReference type="AlphaFoldDB" id="A0A6J6IEN1"/>
<evidence type="ECO:0000256" key="1">
    <source>
        <dbReference type="SAM" id="Phobius"/>
    </source>
</evidence>
<dbReference type="Gene3D" id="1.10.530.10">
    <property type="match status" value="1"/>
</dbReference>
<sequence length="222" mass="24501">MGRHEASLPSLSQKVGHYADLAFDKTPLTRPRIPKLKRHFFRPLWGFLFSVSFVLVTVVDPYSGTIASASTMMTFDFETEADVTQTYGYSSTQKILFTRGGFNIVTGSDAAAMFVEAASMPSPGTAKAYAFDLLISMKFGEDQYSCLVKLWERESNWRVNAANTSSGAYGIPQSLPGSKMSTEGGDWLTNPETQIRWGVKYIKARYGAPCGALAHSDKLGWY</sequence>
<gene>
    <name evidence="2" type="ORF">UFOPK2001_00009</name>
</gene>
<name>A0A6J6IEN1_9ZZZZ</name>
<organism evidence="2">
    <name type="scientific">freshwater metagenome</name>
    <dbReference type="NCBI Taxonomy" id="449393"/>
    <lineage>
        <taxon>unclassified sequences</taxon>
        <taxon>metagenomes</taxon>
        <taxon>ecological metagenomes</taxon>
    </lineage>
</organism>
<dbReference type="SUPFAM" id="SSF53955">
    <property type="entry name" value="Lysozyme-like"/>
    <property type="match status" value="1"/>
</dbReference>
<proteinExistence type="predicted"/>
<feature type="transmembrane region" description="Helical" evidence="1">
    <location>
        <begin position="40"/>
        <end position="59"/>
    </location>
</feature>
<accession>A0A6J6IEN1</accession>
<reference evidence="2" key="1">
    <citation type="submission" date="2020-05" db="EMBL/GenBank/DDBJ databases">
        <authorList>
            <person name="Chiriac C."/>
            <person name="Salcher M."/>
            <person name="Ghai R."/>
            <person name="Kavagutti S V."/>
        </authorList>
    </citation>
    <scope>NUCLEOTIDE SEQUENCE</scope>
</reference>